<reference evidence="2" key="1">
    <citation type="submission" date="2025-08" db="UniProtKB">
        <authorList>
            <consortium name="RefSeq"/>
        </authorList>
    </citation>
    <scope>IDENTIFICATION</scope>
</reference>
<accession>A0A8B7AXF1</accession>
<dbReference type="FunFam" id="1.10.260.100:FF:000001">
    <property type="entry name" value="Ubiquilin 1"/>
    <property type="match status" value="1"/>
</dbReference>
<dbReference type="PANTHER" id="PTHR10677:SF4">
    <property type="entry name" value="UBIQUILIN-3"/>
    <property type="match status" value="1"/>
</dbReference>
<sequence>MAKSGEALPQGSPVPVQDPHLIKVTVKTPKDKEDFSVTDTCTIQQLKEEISQRFKAHPDQLVLIFAGKILKDPDSLAQCGVRDGLTVHLVIKMQRRIMNTECPAASVPSTAQRPGSLLQPTSIFPSDGPPTFSLGVLTGLNGLGLTSDSFPDQPSSLMWQHVSVPEFVAQIIDDPFIQGLLSNMSLVHQLVLDNPHMQQLIQHNPEIGHILNNPEIMRQTLEFLRNPAMMQEMMRSQDRALSNLESIPGGYNVLRTMYTDIMDPMFNAVQEQFGGNPFATATTADTNTSSSQPSRTENCDPLPNPWASTYEGSGGRRGRHIGDQVVSESRNGIPNILGNLGLYDYLQQLPGTSLSLGTYLQRNASSLSLNQEQRPSGNRVPSTSSSSQEPGSDQPLSKESVTIKGKSSCPTFLRYPTESSTGQSGGQDAAGEDSNDHSTNMPDLVSGLVDYAKRSPLVPSPPSPMTATSGVPEPGWRPPPTYSRSLRPADLNQSSQVQDETQRQLPLLLHLQAAMANPRAMNALLQVEHGLQILATEAPGLLLWFMPCLAGLGSIARGTQPKEDTLMTEDPSPAPAPEVPQARGSTEQGLHSDSFLQMLQALANTNTQQLQLEAHFRVQLEQLRAMGFLNPEANLQALIATGGNLDAAVERLRQL</sequence>
<dbReference type="CDD" id="cd01808">
    <property type="entry name" value="Ubl_PLICs"/>
    <property type="match status" value="1"/>
</dbReference>
<keyword evidence="1" id="KW-1185">Reference proteome</keyword>
<dbReference type="Pfam" id="PF23195">
    <property type="entry name" value="UBQLN1"/>
    <property type="match status" value="1"/>
</dbReference>
<dbReference type="GeneID" id="103208386"/>
<dbReference type="SMART" id="SM00727">
    <property type="entry name" value="STI1"/>
    <property type="match status" value="1"/>
</dbReference>
<dbReference type="SUPFAM" id="SSF54236">
    <property type="entry name" value="Ubiquitin-like"/>
    <property type="match status" value="1"/>
</dbReference>
<evidence type="ECO:0000313" key="1">
    <source>
        <dbReference type="Proteomes" id="UP000694850"/>
    </source>
</evidence>
<dbReference type="InterPro" id="IPR029071">
    <property type="entry name" value="Ubiquitin-like_domsf"/>
</dbReference>
<proteinExistence type="predicted"/>
<dbReference type="InterPro" id="IPR015496">
    <property type="entry name" value="Ubiquilin"/>
</dbReference>
<dbReference type="FunFam" id="3.10.20.90:FF:000198">
    <property type="entry name" value="Ubiquilin 3"/>
    <property type="match status" value="1"/>
</dbReference>
<dbReference type="GO" id="GO:0005829">
    <property type="term" value="C:cytosol"/>
    <property type="evidence" value="ECO:0007669"/>
    <property type="project" value="TreeGrafter"/>
</dbReference>
<dbReference type="InterPro" id="IPR000626">
    <property type="entry name" value="Ubiquitin-like_dom"/>
</dbReference>
<dbReference type="GO" id="GO:0006511">
    <property type="term" value="P:ubiquitin-dependent protein catabolic process"/>
    <property type="evidence" value="ECO:0007669"/>
    <property type="project" value="TreeGrafter"/>
</dbReference>
<gene>
    <name evidence="2" type="primary">LOC103208386</name>
</gene>
<dbReference type="PANTHER" id="PTHR10677">
    <property type="entry name" value="UBIQUILIN"/>
    <property type="match status" value="1"/>
</dbReference>
<dbReference type="Pfam" id="PF00240">
    <property type="entry name" value="ubiquitin"/>
    <property type="match status" value="1"/>
</dbReference>
<dbReference type="Gene3D" id="3.10.20.90">
    <property type="entry name" value="Phosphatidylinositol 3-kinase Catalytic Subunit, Chain A, domain 1"/>
    <property type="match status" value="1"/>
</dbReference>
<dbReference type="RefSeq" id="XP_007952274.2">
    <property type="nucleotide sequence ID" value="XM_007954083.2"/>
</dbReference>
<dbReference type="SMART" id="SM00213">
    <property type="entry name" value="UBQ"/>
    <property type="match status" value="1"/>
</dbReference>
<dbReference type="GO" id="GO:0031593">
    <property type="term" value="F:polyubiquitin modification-dependent protein binding"/>
    <property type="evidence" value="ECO:0007669"/>
    <property type="project" value="TreeGrafter"/>
</dbReference>
<dbReference type="PROSITE" id="PS50053">
    <property type="entry name" value="UBIQUITIN_2"/>
    <property type="match status" value="1"/>
</dbReference>
<dbReference type="AlphaFoldDB" id="A0A8B7AXF1"/>
<name>A0A8B7AXF1_ORYAF</name>
<dbReference type="InterPro" id="IPR006636">
    <property type="entry name" value="STI1_HS-bd"/>
</dbReference>
<dbReference type="Gene3D" id="1.10.260.100">
    <property type="match status" value="1"/>
</dbReference>
<dbReference type="OrthoDB" id="267397at2759"/>
<dbReference type="Proteomes" id="UP000694850">
    <property type="component" value="Unplaced"/>
</dbReference>
<organism evidence="1 2">
    <name type="scientific">Orycteropus afer afer</name>
    <dbReference type="NCBI Taxonomy" id="1230840"/>
    <lineage>
        <taxon>Eukaryota</taxon>
        <taxon>Metazoa</taxon>
        <taxon>Chordata</taxon>
        <taxon>Craniata</taxon>
        <taxon>Vertebrata</taxon>
        <taxon>Euteleostomi</taxon>
        <taxon>Mammalia</taxon>
        <taxon>Eutheria</taxon>
        <taxon>Afrotheria</taxon>
        <taxon>Tubulidentata</taxon>
        <taxon>Orycteropodidae</taxon>
        <taxon>Orycteropus</taxon>
    </lineage>
</organism>
<evidence type="ECO:0000313" key="2">
    <source>
        <dbReference type="RefSeq" id="XP_007952274.2"/>
    </source>
</evidence>
<protein>
    <submittedName>
        <fullName evidence="2">Ubiquilin-3</fullName>
    </submittedName>
</protein>